<evidence type="ECO:0000313" key="2">
    <source>
        <dbReference type="Proteomes" id="UP000054047"/>
    </source>
</evidence>
<protein>
    <submittedName>
        <fullName evidence="1">Uncharacterized protein</fullName>
    </submittedName>
</protein>
<name>A0A0C2GA55_9BILA</name>
<dbReference type="EMBL" id="KN736730">
    <property type="protein sequence ID" value="KIH55794.1"/>
    <property type="molecule type" value="Genomic_DNA"/>
</dbReference>
<dbReference type="AlphaFoldDB" id="A0A0C2GA55"/>
<accession>A0A0C2GA55</accession>
<dbReference type="OrthoDB" id="5575at2759"/>
<keyword evidence="2" id="KW-1185">Reference proteome</keyword>
<reference evidence="1 2" key="1">
    <citation type="submission" date="2013-12" db="EMBL/GenBank/DDBJ databases">
        <title>Draft genome of the parsitic nematode Ancylostoma duodenale.</title>
        <authorList>
            <person name="Mitreva M."/>
        </authorList>
    </citation>
    <scope>NUCLEOTIDE SEQUENCE [LARGE SCALE GENOMIC DNA]</scope>
    <source>
        <strain evidence="1 2">Zhejiang</strain>
    </source>
</reference>
<organism evidence="1 2">
    <name type="scientific">Ancylostoma duodenale</name>
    <dbReference type="NCBI Taxonomy" id="51022"/>
    <lineage>
        <taxon>Eukaryota</taxon>
        <taxon>Metazoa</taxon>
        <taxon>Ecdysozoa</taxon>
        <taxon>Nematoda</taxon>
        <taxon>Chromadorea</taxon>
        <taxon>Rhabditida</taxon>
        <taxon>Rhabditina</taxon>
        <taxon>Rhabditomorpha</taxon>
        <taxon>Strongyloidea</taxon>
        <taxon>Ancylostomatidae</taxon>
        <taxon>Ancylostomatinae</taxon>
        <taxon>Ancylostoma</taxon>
    </lineage>
</organism>
<sequence length="368" mass="41109">MRKAKDFRVRLGEATNAKEVPGTSAKRSSTNDAMISLLPHHPKSVALVNESKEQPEEFDQLIDRFRFDLLSALRGQNRLMKHELCNALKLLENIIRLIDVSHVYYRLLMAINIFKNVKGTISDTEREQAKAGLFPSTDKYTEETTKLIAEVVAEIRSIVGMKQLHEAIATSWNLVRSDPGKLTDAAIVGSDVKLTRSKPSNVVSNVVQSTLSALEMPSSSWLTEDTIDASYTPTEIEWMSPESELRPHAAPPAPVSLATAVNNHELDNNADQPTSSSRSTELKCADVMDSLMVFFPENHETITKHLFELLASDKTNNELQGELIDLLGFEQFEMVGQVLEARYQLADEMKAARQEATKLSKFAPEKKI</sequence>
<gene>
    <name evidence="1" type="ORF">ANCDUO_14041</name>
</gene>
<evidence type="ECO:0000313" key="1">
    <source>
        <dbReference type="EMBL" id="KIH55794.1"/>
    </source>
</evidence>
<dbReference type="Proteomes" id="UP000054047">
    <property type="component" value="Unassembled WGS sequence"/>
</dbReference>
<proteinExistence type="predicted"/>